<protein>
    <submittedName>
        <fullName evidence="2">Uncharacterized protein</fullName>
    </submittedName>
</protein>
<keyword evidence="1" id="KW-0472">Membrane</keyword>
<dbReference type="AlphaFoldDB" id="A0A0P6VIB2"/>
<accession>A0A0P6VIB2</accession>
<keyword evidence="1" id="KW-0812">Transmembrane</keyword>
<dbReference type="RefSeq" id="WP_054357997.1">
    <property type="nucleotide sequence ID" value="NZ_JAPCYQ010000001.1"/>
</dbReference>
<reference evidence="2 3" key="2">
    <citation type="submission" date="2015-10" db="EMBL/GenBank/DDBJ databases">
        <title>Draft Genome Sequence of Prosthecomicrobium hirschii ATCC 27832.</title>
        <authorList>
            <person name="Daniel J."/>
            <person name="Givan S.A."/>
            <person name="Brun Y.V."/>
            <person name="Brown P.J."/>
        </authorList>
    </citation>
    <scope>NUCLEOTIDE SEQUENCE [LARGE SCALE GENOMIC DNA]</scope>
    <source>
        <strain evidence="2 3">16</strain>
    </source>
</reference>
<gene>
    <name evidence="2" type="ORF">ABB55_05980</name>
</gene>
<feature type="transmembrane region" description="Helical" evidence="1">
    <location>
        <begin position="26"/>
        <end position="44"/>
    </location>
</feature>
<sequence length="204" mass="23295">MTMRPTEISSTAPTAPRRRAVKLHPATVFGIGVFALAGWGVAIWERFVELPQASNAQRVSVALDLVDRFSDGDAQRAYVKLSDDLKPWWDMIQDQQRKIMAATVESEREALIASRDELLLAFIRDHNLAAPIDQLVDSFEPFDRCLTVHACDEDVIRRSIAIDVKRLYRTFKPYIQAKRDAPKPEERDKDFGKGLESLFFRFLS</sequence>
<evidence type="ECO:0000313" key="2">
    <source>
        <dbReference type="EMBL" id="KPL51834.1"/>
    </source>
</evidence>
<organism evidence="2 3">
    <name type="scientific">Prosthecodimorpha hirschii</name>
    <dbReference type="NCBI Taxonomy" id="665126"/>
    <lineage>
        <taxon>Bacteria</taxon>
        <taxon>Pseudomonadati</taxon>
        <taxon>Pseudomonadota</taxon>
        <taxon>Alphaproteobacteria</taxon>
        <taxon>Hyphomicrobiales</taxon>
        <taxon>Ancalomicrobiaceae</taxon>
        <taxon>Prosthecodimorpha</taxon>
    </lineage>
</organism>
<keyword evidence="3" id="KW-1185">Reference proteome</keyword>
<evidence type="ECO:0000256" key="1">
    <source>
        <dbReference type="SAM" id="Phobius"/>
    </source>
</evidence>
<comment type="caution">
    <text evidence="2">The sequence shown here is derived from an EMBL/GenBank/DDBJ whole genome shotgun (WGS) entry which is preliminary data.</text>
</comment>
<keyword evidence="1" id="KW-1133">Transmembrane helix</keyword>
<proteinExistence type="predicted"/>
<name>A0A0P6VIB2_9HYPH</name>
<evidence type="ECO:0000313" key="3">
    <source>
        <dbReference type="Proteomes" id="UP000048984"/>
    </source>
</evidence>
<reference evidence="2 3" key="1">
    <citation type="submission" date="2015-09" db="EMBL/GenBank/DDBJ databases">
        <authorList>
            <person name="Jackson K.R."/>
            <person name="Lunt B.L."/>
            <person name="Fisher J.N.B."/>
            <person name="Gardner A.V."/>
            <person name="Bailey M.E."/>
            <person name="Deus L.M."/>
            <person name="Earl A.S."/>
            <person name="Gibby P.D."/>
            <person name="Hartmann K.A."/>
            <person name="Liu J.E."/>
            <person name="Manci A.M."/>
            <person name="Nielsen D.A."/>
            <person name="Solomon M.B."/>
            <person name="Breakwell D.P."/>
            <person name="Burnett S.H."/>
            <person name="Grose J.H."/>
        </authorList>
    </citation>
    <scope>NUCLEOTIDE SEQUENCE [LARGE SCALE GENOMIC DNA]</scope>
    <source>
        <strain evidence="2 3">16</strain>
    </source>
</reference>
<dbReference type="EMBL" id="LJYW01000001">
    <property type="protein sequence ID" value="KPL51834.1"/>
    <property type="molecule type" value="Genomic_DNA"/>
</dbReference>
<dbReference type="Proteomes" id="UP000048984">
    <property type="component" value="Unassembled WGS sequence"/>
</dbReference>